<dbReference type="GO" id="GO:0016491">
    <property type="term" value="F:oxidoreductase activity"/>
    <property type="evidence" value="ECO:0007669"/>
    <property type="project" value="InterPro"/>
</dbReference>
<dbReference type="InterPro" id="IPR006311">
    <property type="entry name" value="TAT_signal"/>
</dbReference>
<dbReference type="Gene3D" id="1.10.1280.10">
    <property type="entry name" value="Di-copper center containing domain from catechol oxidase"/>
    <property type="match status" value="1"/>
</dbReference>
<dbReference type="PANTHER" id="PTHR11474">
    <property type="entry name" value="TYROSINASE FAMILY MEMBER"/>
    <property type="match status" value="1"/>
</dbReference>
<dbReference type="Pfam" id="PF00264">
    <property type="entry name" value="Tyrosinase"/>
    <property type="match status" value="1"/>
</dbReference>
<dbReference type="Proteomes" id="UP000216998">
    <property type="component" value="Unassembled WGS sequence"/>
</dbReference>
<comment type="caution">
    <text evidence="4">The sequence shown here is derived from an EMBL/GenBank/DDBJ whole genome shotgun (WGS) entry which is preliminary data.</text>
</comment>
<dbReference type="GO" id="GO:0046872">
    <property type="term" value="F:metal ion binding"/>
    <property type="evidence" value="ECO:0007669"/>
    <property type="project" value="UniProtKB-KW"/>
</dbReference>
<dbReference type="InterPro" id="IPR008922">
    <property type="entry name" value="Di-copper_centre_dom_sf"/>
</dbReference>
<dbReference type="SUPFAM" id="SSF48056">
    <property type="entry name" value="Di-copper centre-containing domain"/>
    <property type="match status" value="1"/>
</dbReference>
<dbReference type="EMBL" id="NOXU01000025">
    <property type="protein sequence ID" value="OYQ35553.1"/>
    <property type="molecule type" value="Genomic_DNA"/>
</dbReference>
<gene>
    <name evidence="4" type="ORF">CHU95_07450</name>
</gene>
<evidence type="ECO:0000256" key="1">
    <source>
        <dbReference type="ARBA" id="ARBA00022723"/>
    </source>
</evidence>
<feature type="domain" description="Tyrosinase copper-binding" evidence="3">
    <location>
        <begin position="315"/>
        <end position="326"/>
    </location>
</feature>
<dbReference type="PROSITE" id="PS00498">
    <property type="entry name" value="TYROSINASE_2"/>
    <property type="match status" value="1"/>
</dbReference>
<evidence type="ECO:0000259" key="3">
    <source>
        <dbReference type="PROSITE" id="PS00498"/>
    </source>
</evidence>
<dbReference type="InterPro" id="IPR002227">
    <property type="entry name" value="Tyrosinase_Cu-bd"/>
</dbReference>
<evidence type="ECO:0000313" key="4">
    <source>
        <dbReference type="EMBL" id="OYQ35553.1"/>
    </source>
</evidence>
<sequence length="541" mass="59055">MRVTRRGLLGGLLAGGTALAGLGALPGVAAAADRGARPARYVRYDVASPDGQRMLEAYAKAITHMLSLPADHPHNWFRNAFVHFMDCPHGNWWFYVWHRGYVGFVEQTVRRYSGMDDFAFPYWDWTENPALPQTMFKGPLTPVADAFAPFTKDLPTFTAFIQPALKTYWSKLNKAQQVQQGLRGNKSFDDLWNGVTGNNGTDPGDQAFAITPRARYPTPDNAALPPYLADLCSPTAIADGLAPRYFNAGNKLDSFTSSKTASHNAMPGQQGMFFSLLEGNPHNKIHNYIGGAFDGPDSWGDGPFGNMTNNLSPVDPIFFLHHSNMDRLWWLWEDKQRQAGLPTLPTDPTELAQFKSDPFLFFWRADGTPVLDGKAGDYIDPARFDYRYEAPVGQQLVAQVAALATPALRTRAAPRLLASAPDAQAVDALAAWPLGAGVSQLYALITFDRPVAANSPREYVVLLNAPDDVKTAPPGSPYYAGSVAFFGAPMPGMTHRSTFIVPLPPSLVAKAGGRLDLRLAPPSRRPDAPAPLIQALEIRGS</sequence>
<protein>
    <recommendedName>
        <fullName evidence="3">Tyrosinase copper-binding domain-containing protein</fullName>
    </recommendedName>
</protein>
<reference evidence="4 5" key="1">
    <citation type="submission" date="2017-07" db="EMBL/GenBank/DDBJ databases">
        <title>Niveispirillum cyanobacteriorum sp. nov., isolated from cyanobacterial aggregates in a eutrophic lake.</title>
        <authorList>
            <person name="Cai H."/>
        </authorList>
    </citation>
    <scope>NUCLEOTIDE SEQUENCE [LARGE SCALE GENOMIC DNA]</scope>
    <source>
        <strain evidence="5">TH1-14</strain>
    </source>
</reference>
<dbReference type="AlphaFoldDB" id="A0A255Z219"/>
<keyword evidence="2" id="KW-0186">Copper</keyword>
<accession>A0A255Z219</accession>
<dbReference type="InterPro" id="IPR050316">
    <property type="entry name" value="Tyrosinase/Hemocyanin"/>
</dbReference>
<evidence type="ECO:0000256" key="2">
    <source>
        <dbReference type="ARBA" id="ARBA00023008"/>
    </source>
</evidence>
<dbReference type="PRINTS" id="PR00092">
    <property type="entry name" value="TYROSINASE"/>
</dbReference>
<keyword evidence="5" id="KW-1185">Reference proteome</keyword>
<dbReference type="PANTHER" id="PTHR11474:SF76">
    <property type="entry name" value="SHKT DOMAIN-CONTAINING PROTEIN"/>
    <property type="match status" value="1"/>
</dbReference>
<dbReference type="RefSeq" id="WP_094455295.1">
    <property type="nucleotide sequence ID" value="NZ_NOXU01000025.1"/>
</dbReference>
<keyword evidence="1" id="KW-0479">Metal-binding</keyword>
<proteinExistence type="predicted"/>
<dbReference type="OrthoDB" id="2874181at2"/>
<dbReference type="PROSITE" id="PS51318">
    <property type="entry name" value="TAT"/>
    <property type="match status" value="1"/>
</dbReference>
<organism evidence="4 5">
    <name type="scientific">Niveispirillum lacus</name>
    <dbReference type="NCBI Taxonomy" id="1981099"/>
    <lineage>
        <taxon>Bacteria</taxon>
        <taxon>Pseudomonadati</taxon>
        <taxon>Pseudomonadota</taxon>
        <taxon>Alphaproteobacteria</taxon>
        <taxon>Rhodospirillales</taxon>
        <taxon>Azospirillaceae</taxon>
        <taxon>Niveispirillum</taxon>
    </lineage>
</organism>
<evidence type="ECO:0000313" key="5">
    <source>
        <dbReference type="Proteomes" id="UP000216998"/>
    </source>
</evidence>
<name>A0A255Z219_9PROT</name>